<dbReference type="Proteomes" id="UP000193335">
    <property type="component" value="Unassembled WGS sequence"/>
</dbReference>
<dbReference type="EMBL" id="NAFL01000224">
    <property type="protein sequence ID" value="OSJ34998.1"/>
    <property type="molecule type" value="Genomic_DNA"/>
</dbReference>
<name>A0A1Y2JVY1_BRAJP</name>
<sequence>MTRLETLASALLVETIVVVAAPAKADDFVGQASVIDAIRSKSITRAFGSGASMRRESTQFCRGQDSLQYRTRPFGRAKRRSIKFCEHLTGDDPTVFENVCHMGLECIVSKRIDASSATREWSLSGLAPARPAQHPRPLYAD</sequence>
<proteinExistence type="predicted"/>
<organism evidence="1 2">
    <name type="scientific">Bradyrhizobium japonicum</name>
    <dbReference type="NCBI Taxonomy" id="375"/>
    <lineage>
        <taxon>Bacteria</taxon>
        <taxon>Pseudomonadati</taxon>
        <taxon>Pseudomonadota</taxon>
        <taxon>Alphaproteobacteria</taxon>
        <taxon>Hyphomicrobiales</taxon>
        <taxon>Nitrobacteraceae</taxon>
        <taxon>Bradyrhizobium</taxon>
    </lineage>
</organism>
<evidence type="ECO:0000313" key="2">
    <source>
        <dbReference type="Proteomes" id="UP000193335"/>
    </source>
</evidence>
<accession>A0A1Y2JVY1</accession>
<dbReference type="AlphaFoldDB" id="A0A1Y2JVY1"/>
<comment type="caution">
    <text evidence="1">The sequence shown here is derived from an EMBL/GenBank/DDBJ whole genome shotgun (WGS) entry which is preliminary data.</text>
</comment>
<gene>
    <name evidence="1" type="ORF">BSZ19_10110</name>
</gene>
<evidence type="ECO:0000313" key="1">
    <source>
        <dbReference type="EMBL" id="OSJ34998.1"/>
    </source>
</evidence>
<protein>
    <submittedName>
        <fullName evidence="1">Uncharacterized protein</fullName>
    </submittedName>
</protein>
<reference evidence="1 2" key="1">
    <citation type="submission" date="2017-03" db="EMBL/GenBank/DDBJ databases">
        <title>Whole genome sequences of fourteen strains of Bradyrhizobium canariense and one strain of Bradyrhizobium japonicum isolated from Lupinus (Papilionoideae: Genisteae) species in Algeria.</title>
        <authorList>
            <person name="Crovadore J."/>
            <person name="Chekireb D."/>
            <person name="Brachmann A."/>
            <person name="Chablais R."/>
            <person name="Cochard B."/>
            <person name="Lefort F."/>
        </authorList>
    </citation>
    <scope>NUCLEOTIDE SEQUENCE [LARGE SCALE GENOMIC DNA]</scope>
    <source>
        <strain evidence="1 2">UBMA197</strain>
    </source>
</reference>